<dbReference type="SUPFAM" id="SSF140478">
    <property type="entry name" value="LemA-like"/>
    <property type="match status" value="1"/>
</dbReference>
<keyword evidence="4" id="KW-1133">Transmembrane helix</keyword>
<reference evidence="6" key="1">
    <citation type="submission" date="2019-08" db="EMBL/GenBank/DDBJ databases">
        <authorList>
            <person name="Kucharzyk K."/>
            <person name="Murdoch R.W."/>
            <person name="Higgins S."/>
            <person name="Loffler F."/>
        </authorList>
    </citation>
    <scope>NUCLEOTIDE SEQUENCE</scope>
</reference>
<organism evidence="6">
    <name type="scientific">bioreactor metagenome</name>
    <dbReference type="NCBI Taxonomy" id="1076179"/>
    <lineage>
        <taxon>unclassified sequences</taxon>
        <taxon>metagenomes</taxon>
        <taxon>ecological metagenomes</taxon>
    </lineage>
</organism>
<evidence type="ECO:0000256" key="2">
    <source>
        <dbReference type="ARBA" id="ARBA00008854"/>
    </source>
</evidence>
<dbReference type="InterPro" id="IPR007156">
    <property type="entry name" value="MamQ_LemA"/>
</dbReference>
<keyword evidence="3" id="KW-0812">Transmembrane</keyword>
<dbReference type="Gene3D" id="1.20.1440.20">
    <property type="entry name" value="LemA-like domain"/>
    <property type="match status" value="1"/>
</dbReference>
<sequence>MDELAGTENRLAAARKDYNESVQSYNTAIRSLPTSVLAGLFRFEPKEYFKADDGARQVPQVKF</sequence>
<name>A0A645I5X1_9ZZZZ</name>
<proteinExistence type="inferred from homology"/>
<evidence type="ECO:0000256" key="4">
    <source>
        <dbReference type="ARBA" id="ARBA00022989"/>
    </source>
</evidence>
<evidence type="ECO:0000256" key="5">
    <source>
        <dbReference type="ARBA" id="ARBA00023136"/>
    </source>
</evidence>
<dbReference type="InterPro" id="IPR023353">
    <property type="entry name" value="LemA-like_dom_sf"/>
</dbReference>
<evidence type="ECO:0000256" key="3">
    <source>
        <dbReference type="ARBA" id="ARBA00022692"/>
    </source>
</evidence>
<keyword evidence="5" id="KW-0472">Membrane</keyword>
<evidence type="ECO:0000256" key="1">
    <source>
        <dbReference type="ARBA" id="ARBA00004167"/>
    </source>
</evidence>
<gene>
    <name evidence="6" type="primary">lemA_36</name>
    <name evidence="6" type="ORF">SDC9_190421</name>
</gene>
<accession>A0A645I5X1</accession>
<dbReference type="EMBL" id="VSSQ01100878">
    <property type="protein sequence ID" value="MPN42863.1"/>
    <property type="molecule type" value="Genomic_DNA"/>
</dbReference>
<dbReference type="PANTHER" id="PTHR34478:SF2">
    <property type="entry name" value="MEMBRANE PROTEIN"/>
    <property type="match status" value="1"/>
</dbReference>
<protein>
    <submittedName>
        <fullName evidence="6">Protein LemA</fullName>
    </submittedName>
</protein>
<comment type="similarity">
    <text evidence="2">Belongs to the LemA family.</text>
</comment>
<dbReference type="AlphaFoldDB" id="A0A645I5X1"/>
<dbReference type="PANTHER" id="PTHR34478">
    <property type="entry name" value="PROTEIN LEMA"/>
    <property type="match status" value="1"/>
</dbReference>
<dbReference type="Pfam" id="PF04011">
    <property type="entry name" value="LemA"/>
    <property type="match status" value="1"/>
</dbReference>
<comment type="caution">
    <text evidence="6">The sequence shown here is derived from an EMBL/GenBank/DDBJ whole genome shotgun (WGS) entry which is preliminary data.</text>
</comment>
<evidence type="ECO:0000313" key="6">
    <source>
        <dbReference type="EMBL" id="MPN42863.1"/>
    </source>
</evidence>
<dbReference type="GO" id="GO:0016020">
    <property type="term" value="C:membrane"/>
    <property type="evidence" value="ECO:0007669"/>
    <property type="project" value="UniProtKB-SubCell"/>
</dbReference>
<comment type="subcellular location">
    <subcellularLocation>
        <location evidence="1">Membrane</location>
        <topology evidence="1">Single-pass membrane protein</topology>
    </subcellularLocation>
</comment>